<evidence type="ECO:0000313" key="3">
    <source>
        <dbReference type="Proteomes" id="UP001140949"/>
    </source>
</evidence>
<keyword evidence="1" id="KW-0732">Signal</keyword>
<gene>
    <name evidence="2" type="ORF">M6B38_392390</name>
</gene>
<dbReference type="AlphaFoldDB" id="A0AAX6FYF9"/>
<reference evidence="2" key="2">
    <citation type="submission" date="2023-04" db="EMBL/GenBank/DDBJ databases">
        <authorList>
            <person name="Bruccoleri R.E."/>
            <person name="Oakeley E.J."/>
            <person name="Faust A.-M."/>
            <person name="Dessus-Babus S."/>
            <person name="Altorfer M."/>
            <person name="Burckhardt D."/>
            <person name="Oertli M."/>
            <person name="Naumann U."/>
            <person name="Petersen F."/>
            <person name="Wong J."/>
        </authorList>
    </citation>
    <scope>NUCLEOTIDE SEQUENCE</scope>
    <source>
        <strain evidence="2">GSM-AAB239-AS_SAM_17_03QT</strain>
        <tissue evidence="2">Leaf</tissue>
    </source>
</reference>
<dbReference type="EMBL" id="JANAVB010024998">
    <property type="protein sequence ID" value="KAJ6821464.1"/>
    <property type="molecule type" value="Genomic_DNA"/>
</dbReference>
<proteinExistence type="predicted"/>
<dbReference type="GO" id="GO:0016301">
    <property type="term" value="F:kinase activity"/>
    <property type="evidence" value="ECO:0007669"/>
    <property type="project" value="UniProtKB-KW"/>
</dbReference>
<feature type="signal peptide" evidence="1">
    <location>
        <begin position="1"/>
        <end position="22"/>
    </location>
</feature>
<feature type="chain" id="PRO_5043466788" evidence="1">
    <location>
        <begin position="23"/>
        <end position="83"/>
    </location>
</feature>
<keyword evidence="2" id="KW-0418">Kinase</keyword>
<organism evidence="2 3">
    <name type="scientific">Iris pallida</name>
    <name type="common">Sweet iris</name>
    <dbReference type="NCBI Taxonomy" id="29817"/>
    <lineage>
        <taxon>Eukaryota</taxon>
        <taxon>Viridiplantae</taxon>
        <taxon>Streptophyta</taxon>
        <taxon>Embryophyta</taxon>
        <taxon>Tracheophyta</taxon>
        <taxon>Spermatophyta</taxon>
        <taxon>Magnoliopsida</taxon>
        <taxon>Liliopsida</taxon>
        <taxon>Asparagales</taxon>
        <taxon>Iridaceae</taxon>
        <taxon>Iridoideae</taxon>
        <taxon>Irideae</taxon>
        <taxon>Iris</taxon>
    </lineage>
</organism>
<evidence type="ECO:0000313" key="2">
    <source>
        <dbReference type="EMBL" id="KAJ6821464.1"/>
    </source>
</evidence>
<evidence type="ECO:0000256" key="1">
    <source>
        <dbReference type="SAM" id="SignalP"/>
    </source>
</evidence>
<protein>
    <submittedName>
        <fullName evidence="2">Cyclin-dependent kinase C-2</fullName>
    </submittedName>
</protein>
<reference evidence="2" key="1">
    <citation type="journal article" date="2023" name="GigaByte">
        <title>Genome assembly of the bearded iris, Iris pallida Lam.</title>
        <authorList>
            <person name="Bruccoleri R.E."/>
            <person name="Oakeley E.J."/>
            <person name="Faust A.M.E."/>
            <person name="Altorfer M."/>
            <person name="Dessus-Babus S."/>
            <person name="Burckhardt D."/>
            <person name="Oertli M."/>
            <person name="Naumann U."/>
            <person name="Petersen F."/>
            <person name="Wong J."/>
        </authorList>
    </citation>
    <scope>NUCLEOTIDE SEQUENCE</scope>
    <source>
        <strain evidence="2">GSM-AAB239-AS_SAM_17_03QT</strain>
    </source>
</reference>
<comment type="caution">
    <text evidence="2">The sequence shown here is derived from an EMBL/GenBank/DDBJ whole genome shotgun (WGS) entry which is preliminary data.</text>
</comment>
<keyword evidence="3" id="KW-1185">Reference proteome</keyword>
<sequence>MYNMYVCMYAAWSLLLVSLSYGGGSRGRFECNFLRSLSLDGTIFCTVNLSVSAFSSVIKFHDFIYLVKSIARNNLVAIYFLFS</sequence>
<accession>A0AAX6FYF9</accession>
<name>A0AAX6FYF9_IRIPA</name>
<dbReference type="Proteomes" id="UP001140949">
    <property type="component" value="Unassembled WGS sequence"/>
</dbReference>
<keyword evidence="2" id="KW-0808">Transferase</keyword>